<dbReference type="InterPro" id="IPR001424">
    <property type="entry name" value="SOD_Cu_Zn_dom"/>
</dbReference>
<gene>
    <name evidence="5" type="ORF">NDK47_06170</name>
</gene>
<organism evidence="5 6">
    <name type="scientific">Brevibacillus ruminantium</name>
    <dbReference type="NCBI Taxonomy" id="2950604"/>
    <lineage>
        <taxon>Bacteria</taxon>
        <taxon>Bacillati</taxon>
        <taxon>Bacillota</taxon>
        <taxon>Bacilli</taxon>
        <taxon>Bacillales</taxon>
        <taxon>Paenibacillaceae</taxon>
        <taxon>Brevibacillus</taxon>
    </lineage>
</organism>
<protein>
    <recommendedName>
        <fullName evidence="3">Superoxide dismutase [Cu-Zn]</fullName>
        <ecNumber evidence="3">1.15.1.1</ecNumber>
    </recommendedName>
</protein>
<evidence type="ECO:0000313" key="5">
    <source>
        <dbReference type="EMBL" id="USG66882.1"/>
    </source>
</evidence>
<comment type="cofactor">
    <cofactor evidence="3">
        <name>Zn(2+)</name>
        <dbReference type="ChEBI" id="CHEBI:29105"/>
    </cofactor>
    <text evidence="3">Binds 1 zinc ion per subunit.</text>
</comment>
<dbReference type="InterPro" id="IPR024134">
    <property type="entry name" value="SOD_Cu/Zn_/chaperone"/>
</dbReference>
<dbReference type="RefSeq" id="WP_251873987.1">
    <property type="nucleotide sequence ID" value="NZ_CP098755.1"/>
</dbReference>
<keyword evidence="3" id="KW-0560">Oxidoreductase</keyword>
<evidence type="ECO:0000313" key="6">
    <source>
        <dbReference type="Proteomes" id="UP001056500"/>
    </source>
</evidence>
<accession>A0ABY4WIE1</accession>
<comment type="catalytic activity">
    <reaction evidence="3">
        <text>2 superoxide + 2 H(+) = H2O2 + O2</text>
        <dbReference type="Rhea" id="RHEA:20696"/>
        <dbReference type="ChEBI" id="CHEBI:15378"/>
        <dbReference type="ChEBI" id="CHEBI:15379"/>
        <dbReference type="ChEBI" id="CHEBI:16240"/>
        <dbReference type="ChEBI" id="CHEBI:18421"/>
        <dbReference type="EC" id="1.15.1.1"/>
    </reaction>
</comment>
<keyword evidence="6" id="KW-1185">Reference proteome</keyword>
<dbReference type="Proteomes" id="UP001056500">
    <property type="component" value="Chromosome"/>
</dbReference>
<dbReference type="EMBL" id="CP098755">
    <property type="protein sequence ID" value="USG66882.1"/>
    <property type="molecule type" value="Genomic_DNA"/>
</dbReference>
<keyword evidence="3" id="KW-0479">Metal-binding</keyword>
<proteinExistence type="inferred from homology"/>
<dbReference type="InterPro" id="IPR036423">
    <property type="entry name" value="SOD-like_Cu/Zn_dom_sf"/>
</dbReference>
<dbReference type="SUPFAM" id="SSF49329">
    <property type="entry name" value="Cu,Zn superoxide dismutase-like"/>
    <property type="match status" value="1"/>
</dbReference>
<keyword evidence="3" id="KW-0186">Copper</keyword>
<evidence type="ECO:0000256" key="2">
    <source>
        <dbReference type="ARBA" id="ARBA00024900"/>
    </source>
</evidence>
<keyword evidence="3" id="KW-0862">Zinc</keyword>
<dbReference type="EC" id="1.15.1.1" evidence="3"/>
<reference evidence="5" key="1">
    <citation type="submission" date="2022-06" db="EMBL/GenBank/DDBJ databases">
        <title>Genome sequencing of Brevibacillus sp. BB3-R1.</title>
        <authorList>
            <person name="Heo J."/>
            <person name="Lee D."/>
            <person name="Won M."/>
            <person name="Han B.-H."/>
            <person name="Hong S.-B."/>
            <person name="Kwon S.-W."/>
        </authorList>
    </citation>
    <scope>NUCLEOTIDE SEQUENCE</scope>
    <source>
        <strain evidence="5">BB3-R1</strain>
    </source>
</reference>
<evidence type="ECO:0000256" key="1">
    <source>
        <dbReference type="ARBA" id="ARBA00010457"/>
    </source>
</evidence>
<comment type="function">
    <text evidence="2">Destroys radicals which are normally produced within the cells and which are toxic to biological systems. May play a role in favoring mycobacterial survival in phagocytes.</text>
</comment>
<evidence type="ECO:0000259" key="4">
    <source>
        <dbReference type="Pfam" id="PF00080"/>
    </source>
</evidence>
<comment type="similarity">
    <text evidence="1 3">Belongs to the Cu-Zn superoxide dismutase family.</text>
</comment>
<feature type="domain" description="Superoxide dismutase copper/zinc binding" evidence="4">
    <location>
        <begin position="39"/>
        <end position="171"/>
    </location>
</feature>
<dbReference type="PANTHER" id="PTHR10003">
    <property type="entry name" value="SUPEROXIDE DISMUTASE CU-ZN -RELATED"/>
    <property type="match status" value="1"/>
</dbReference>
<comment type="cofactor">
    <cofactor evidence="3">
        <name>Cu cation</name>
        <dbReference type="ChEBI" id="CHEBI:23378"/>
    </cofactor>
    <text evidence="3">Binds 1 copper ion per subunit.</text>
</comment>
<sequence>MYGYPHHGYNPIGISDHGYRQPTAAAALIQGGPLAPNLHGYVTFTDVPYGTEVTVEVTGLPPYQPATAGGQPIGPHGFHIHDGASCEVGNPQDPFKQAGEHWNPTHQPHGNHAGDFPVLFSNDGYAHMSFFTNRFRASDVIGKTIIIHQNPDDFRTQPAGNSGKRLACGLIQPR</sequence>
<name>A0ABY4WIE1_9BACL</name>
<dbReference type="PROSITE" id="PS00332">
    <property type="entry name" value="SOD_CU_ZN_2"/>
    <property type="match status" value="1"/>
</dbReference>
<evidence type="ECO:0000256" key="3">
    <source>
        <dbReference type="RuleBase" id="RU000393"/>
    </source>
</evidence>
<dbReference type="Gene3D" id="2.60.40.200">
    <property type="entry name" value="Superoxide dismutase, copper/zinc binding domain"/>
    <property type="match status" value="1"/>
</dbReference>
<dbReference type="InterPro" id="IPR018152">
    <property type="entry name" value="SOD_Cu/Zn_BS"/>
</dbReference>
<dbReference type="Pfam" id="PF00080">
    <property type="entry name" value="Sod_Cu"/>
    <property type="match status" value="1"/>
</dbReference>